<dbReference type="GO" id="GO:0004309">
    <property type="term" value="F:exopolyphosphatase activity"/>
    <property type="evidence" value="ECO:0007669"/>
    <property type="project" value="TreeGrafter"/>
</dbReference>
<comment type="similarity">
    <text evidence="4 9">Belongs to the SurE nucleotidase family.</text>
</comment>
<evidence type="ECO:0000256" key="5">
    <source>
        <dbReference type="ARBA" id="ARBA00022490"/>
    </source>
</evidence>
<comment type="cofactor">
    <cofactor evidence="2">
        <name>Mg(2+)</name>
        <dbReference type="ChEBI" id="CHEBI:18420"/>
    </cofactor>
</comment>
<proteinExistence type="inferred from homology"/>
<feature type="binding site" evidence="9">
    <location>
        <position position="97"/>
    </location>
    <ligand>
        <name>a divalent metal cation</name>
        <dbReference type="ChEBI" id="CHEBI:60240"/>
    </ligand>
</feature>
<evidence type="ECO:0000256" key="4">
    <source>
        <dbReference type="ARBA" id="ARBA00011062"/>
    </source>
</evidence>
<dbReference type="PANTHER" id="PTHR30457:SF12">
    <property type="entry name" value="5'_3'-NUCLEOTIDASE SURE"/>
    <property type="match status" value="1"/>
</dbReference>
<keyword evidence="7 9" id="KW-0547">Nucleotide-binding</keyword>
<dbReference type="NCBIfam" id="TIGR00087">
    <property type="entry name" value="surE"/>
    <property type="match status" value="1"/>
</dbReference>
<comment type="subcellular location">
    <subcellularLocation>
        <location evidence="3 9">Cytoplasm</location>
    </subcellularLocation>
</comment>
<dbReference type="NCBIfam" id="NF001490">
    <property type="entry name" value="PRK00346.1-4"/>
    <property type="match status" value="1"/>
</dbReference>
<evidence type="ECO:0000256" key="9">
    <source>
        <dbReference type="HAMAP-Rule" id="MF_00060"/>
    </source>
</evidence>
<evidence type="ECO:0000256" key="8">
    <source>
        <dbReference type="ARBA" id="ARBA00022801"/>
    </source>
</evidence>
<evidence type="ECO:0000313" key="11">
    <source>
        <dbReference type="EMBL" id="TDT69164.1"/>
    </source>
</evidence>
<dbReference type="RefSeq" id="WP_134113376.1">
    <property type="nucleotide sequence ID" value="NZ_SOBG01000006.1"/>
</dbReference>
<comment type="caution">
    <text evidence="11">The sequence shown here is derived from an EMBL/GenBank/DDBJ whole genome shotgun (WGS) entry which is preliminary data.</text>
</comment>
<dbReference type="AlphaFoldDB" id="A0AA46DXV9"/>
<feature type="domain" description="Survival protein SurE-like phosphatase/nucleotidase" evidence="10">
    <location>
        <begin position="3"/>
        <end position="189"/>
    </location>
</feature>
<evidence type="ECO:0000256" key="1">
    <source>
        <dbReference type="ARBA" id="ARBA00000815"/>
    </source>
</evidence>
<evidence type="ECO:0000256" key="6">
    <source>
        <dbReference type="ARBA" id="ARBA00022723"/>
    </source>
</evidence>
<dbReference type="GO" id="GO:0046872">
    <property type="term" value="F:metal ion binding"/>
    <property type="evidence" value="ECO:0007669"/>
    <property type="project" value="UniProtKB-UniRule"/>
</dbReference>
<dbReference type="GO" id="GO:0008254">
    <property type="term" value="F:3'-nucleotidase activity"/>
    <property type="evidence" value="ECO:0007669"/>
    <property type="project" value="TreeGrafter"/>
</dbReference>
<accession>A0AA46DXV9</accession>
<reference evidence="11 12" key="1">
    <citation type="submission" date="2019-03" db="EMBL/GenBank/DDBJ databases">
        <title>Genomic Encyclopedia of Type Strains, Phase IV (KMG-IV): sequencing the most valuable type-strain genomes for metagenomic binning, comparative biology and taxonomic classification.</title>
        <authorList>
            <person name="Goeker M."/>
        </authorList>
    </citation>
    <scope>NUCLEOTIDE SEQUENCE [LARGE SCALE GENOMIC DNA]</scope>
    <source>
        <strain evidence="11 12">DSM 100055</strain>
    </source>
</reference>
<keyword evidence="8 9" id="KW-0378">Hydrolase</keyword>
<dbReference type="EC" id="3.1.3.5" evidence="9"/>
<dbReference type="Gene3D" id="3.40.1210.10">
    <property type="entry name" value="Survival protein SurE-like phosphatase/nucleotidase"/>
    <property type="match status" value="1"/>
</dbReference>
<feature type="binding site" evidence="9">
    <location>
        <position position="8"/>
    </location>
    <ligand>
        <name>a divalent metal cation</name>
        <dbReference type="ChEBI" id="CHEBI:60240"/>
    </ligand>
</feature>
<dbReference type="EMBL" id="SOBG01000006">
    <property type="protein sequence ID" value="TDT69164.1"/>
    <property type="molecule type" value="Genomic_DNA"/>
</dbReference>
<dbReference type="PANTHER" id="PTHR30457">
    <property type="entry name" value="5'-NUCLEOTIDASE SURE"/>
    <property type="match status" value="1"/>
</dbReference>
<evidence type="ECO:0000259" key="10">
    <source>
        <dbReference type="Pfam" id="PF01975"/>
    </source>
</evidence>
<dbReference type="FunFam" id="3.40.1210.10:FF:000001">
    <property type="entry name" value="5'/3'-nucleotidase SurE"/>
    <property type="match status" value="1"/>
</dbReference>
<dbReference type="HAMAP" id="MF_00060">
    <property type="entry name" value="SurE"/>
    <property type="match status" value="1"/>
</dbReference>
<name>A0AA46DXV9_9FUSO</name>
<dbReference type="GO" id="GO:0000166">
    <property type="term" value="F:nucleotide binding"/>
    <property type="evidence" value="ECO:0007669"/>
    <property type="project" value="UniProtKB-KW"/>
</dbReference>
<keyword evidence="12" id="KW-1185">Reference proteome</keyword>
<gene>
    <name evidence="9" type="primary">surE</name>
    <name evidence="11" type="ORF">EV215_1506</name>
</gene>
<dbReference type="Pfam" id="PF01975">
    <property type="entry name" value="SurE"/>
    <property type="match status" value="1"/>
</dbReference>
<sequence>MNILISNDDGIYAEGIKILKNFLEKAGHKIYVTAPLDEQSGAGHGITLHSPLRIKEIERDGKFFGYGINGKPADCVKIGLLKLFKDKSIDLVISGINKGTNLGTDIFYSGTFGAAAEGSLLGVKSIALSLCDILDNNHFETAANFIVKYCDKIKNIKFPKDTLLNINVPNIVNEDIKGYVYTKQGDRRYLDNIIERIDTQGNKYYWLGGKASEKGEDLEIDFVAVKQGFISITPIKLDMYSDELKKILD</sequence>
<comment type="catalytic activity">
    <reaction evidence="1 9">
        <text>a ribonucleoside 5'-phosphate + H2O = a ribonucleoside + phosphate</text>
        <dbReference type="Rhea" id="RHEA:12484"/>
        <dbReference type="ChEBI" id="CHEBI:15377"/>
        <dbReference type="ChEBI" id="CHEBI:18254"/>
        <dbReference type="ChEBI" id="CHEBI:43474"/>
        <dbReference type="ChEBI" id="CHEBI:58043"/>
        <dbReference type="EC" id="3.1.3.5"/>
    </reaction>
</comment>
<keyword evidence="6 9" id="KW-0479">Metal-binding</keyword>
<dbReference type="GO" id="GO:0008253">
    <property type="term" value="F:5'-nucleotidase activity"/>
    <property type="evidence" value="ECO:0007669"/>
    <property type="project" value="UniProtKB-UniRule"/>
</dbReference>
<organism evidence="11 12">
    <name type="scientific">Hypnocyclicus thermotrophus</name>
    <dbReference type="NCBI Taxonomy" id="1627895"/>
    <lineage>
        <taxon>Bacteria</taxon>
        <taxon>Fusobacteriati</taxon>
        <taxon>Fusobacteriota</taxon>
        <taxon>Fusobacteriia</taxon>
        <taxon>Fusobacteriales</taxon>
        <taxon>Fusobacteriaceae</taxon>
        <taxon>Hypnocyclicus</taxon>
    </lineage>
</organism>
<keyword evidence="5 9" id="KW-0963">Cytoplasm</keyword>
<evidence type="ECO:0000313" key="12">
    <source>
        <dbReference type="Proteomes" id="UP000294678"/>
    </source>
</evidence>
<evidence type="ECO:0000256" key="3">
    <source>
        <dbReference type="ARBA" id="ARBA00004496"/>
    </source>
</evidence>
<feature type="binding site" evidence="9">
    <location>
        <position position="9"/>
    </location>
    <ligand>
        <name>a divalent metal cation</name>
        <dbReference type="ChEBI" id="CHEBI:60240"/>
    </ligand>
</feature>
<protein>
    <recommendedName>
        <fullName evidence="9">5'-nucleotidase SurE</fullName>
        <ecNumber evidence="9">3.1.3.5</ecNumber>
    </recommendedName>
    <alternativeName>
        <fullName evidence="9">Nucleoside 5'-monophosphate phosphohydrolase</fullName>
    </alternativeName>
</protein>
<dbReference type="SUPFAM" id="SSF64167">
    <property type="entry name" value="SurE-like"/>
    <property type="match status" value="1"/>
</dbReference>
<dbReference type="InterPro" id="IPR030048">
    <property type="entry name" value="SurE"/>
</dbReference>
<dbReference type="GO" id="GO:0005737">
    <property type="term" value="C:cytoplasm"/>
    <property type="evidence" value="ECO:0007669"/>
    <property type="project" value="UniProtKB-SubCell"/>
</dbReference>
<evidence type="ECO:0000256" key="7">
    <source>
        <dbReference type="ARBA" id="ARBA00022741"/>
    </source>
</evidence>
<dbReference type="Proteomes" id="UP000294678">
    <property type="component" value="Unassembled WGS sequence"/>
</dbReference>
<dbReference type="InterPro" id="IPR002828">
    <property type="entry name" value="SurE-like_Pase/nucleotidase"/>
</dbReference>
<feature type="binding site" evidence="9">
    <location>
        <position position="40"/>
    </location>
    <ligand>
        <name>a divalent metal cation</name>
        <dbReference type="ChEBI" id="CHEBI:60240"/>
    </ligand>
</feature>
<comment type="function">
    <text evidence="9">Nucleotidase that shows phosphatase activity on nucleoside 5'-monophosphates.</text>
</comment>
<dbReference type="InterPro" id="IPR036523">
    <property type="entry name" value="SurE-like_sf"/>
</dbReference>
<evidence type="ECO:0000256" key="2">
    <source>
        <dbReference type="ARBA" id="ARBA00001946"/>
    </source>
</evidence>
<comment type="cofactor">
    <cofactor evidence="9">
        <name>a divalent metal cation</name>
        <dbReference type="ChEBI" id="CHEBI:60240"/>
    </cofactor>
    <text evidence="9">Binds 1 divalent metal cation per subunit.</text>
</comment>